<evidence type="ECO:0000313" key="5">
    <source>
        <dbReference type="EMBL" id="MBA4544347.1"/>
    </source>
</evidence>
<evidence type="ECO:0000256" key="2">
    <source>
        <dbReference type="ARBA" id="ARBA00023125"/>
    </source>
</evidence>
<keyword evidence="6" id="KW-1185">Reference proteome</keyword>
<dbReference type="PROSITE" id="PS00356">
    <property type="entry name" value="HTH_LACI_1"/>
    <property type="match status" value="1"/>
</dbReference>
<dbReference type="GO" id="GO:0003700">
    <property type="term" value="F:DNA-binding transcription factor activity"/>
    <property type="evidence" value="ECO:0007669"/>
    <property type="project" value="TreeGrafter"/>
</dbReference>
<protein>
    <submittedName>
        <fullName evidence="5">LacI family DNA-binding transcriptional regulator</fullName>
    </submittedName>
</protein>
<comment type="caution">
    <text evidence="5">The sequence shown here is derived from an EMBL/GenBank/DDBJ whole genome shotgun (WGS) entry which is preliminary data.</text>
</comment>
<dbReference type="InterPro" id="IPR000843">
    <property type="entry name" value="HTH_LacI"/>
</dbReference>
<dbReference type="RefSeq" id="WP_033102048.1">
    <property type="nucleotide sequence ID" value="NZ_JACEIP010000036.1"/>
</dbReference>
<keyword evidence="3" id="KW-0804">Transcription</keyword>
<dbReference type="Gene3D" id="3.40.50.2300">
    <property type="match status" value="2"/>
</dbReference>
<gene>
    <name evidence="5" type="ORF">H1164_15985</name>
</gene>
<name>A0A7W2AIK5_9BACL</name>
<dbReference type="PRINTS" id="PR00036">
    <property type="entry name" value="HTHLACI"/>
</dbReference>
<dbReference type="AlphaFoldDB" id="A0A7W2AIK5"/>
<sequence>MKVTIKDLARLAGVSITTVSRALNGYKDVRPETRRKILELAKELHYRPSGIARSLVTKESKTLGLIISGFTGSRKGHHFMFDIIYGVIDQATECGYDVILAATSPHQQKAVPYMELCQRRQLDGVIFFGARRNDVYLHEIINASVPCVLIDVPIVSDRCSFVTVDNRKAARLAVDHLLLQGHRRIAMINGHQEAYVSEEREAGFREALKQADLDEPLIVYGDFEEESGREGAKKLLETNPDLTAIFCASDWMAMGAVNGLRDLGKRVPEEVSVIGFDDIELCRYVTPALTTIHQPRYELGSKAAKELVALLRGEKGKGIVLEPELIIRNSTN</sequence>
<evidence type="ECO:0000313" key="6">
    <source>
        <dbReference type="Proteomes" id="UP000530514"/>
    </source>
</evidence>
<keyword evidence="2 5" id="KW-0238">DNA-binding</keyword>
<dbReference type="PANTHER" id="PTHR30146:SF109">
    <property type="entry name" value="HTH-TYPE TRANSCRIPTIONAL REGULATOR GALS"/>
    <property type="match status" value="1"/>
</dbReference>
<dbReference type="SUPFAM" id="SSF53822">
    <property type="entry name" value="Periplasmic binding protein-like I"/>
    <property type="match status" value="1"/>
</dbReference>
<dbReference type="SMART" id="SM00354">
    <property type="entry name" value="HTH_LACI"/>
    <property type="match status" value="1"/>
</dbReference>
<dbReference type="Pfam" id="PF00356">
    <property type="entry name" value="LacI"/>
    <property type="match status" value="1"/>
</dbReference>
<organism evidence="5 6">
    <name type="scientific">Thermoactinomyces daqus</name>
    <dbReference type="NCBI Taxonomy" id="1329516"/>
    <lineage>
        <taxon>Bacteria</taxon>
        <taxon>Bacillati</taxon>
        <taxon>Bacillota</taxon>
        <taxon>Bacilli</taxon>
        <taxon>Bacillales</taxon>
        <taxon>Thermoactinomycetaceae</taxon>
        <taxon>Thermoactinomyces</taxon>
    </lineage>
</organism>
<evidence type="ECO:0000256" key="3">
    <source>
        <dbReference type="ARBA" id="ARBA00023163"/>
    </source>
</evidence>
<dbReference type="PANTHER" id="PTHR30146">
    <property type="entry name" value="LACI-RELATED TRANSCRIPTIONAL REPRESSOR"/>
    <property type="match status" value="1"/>
</dbReference>
<dbReference type="CDD" id="cd06267">
    <property type="entry name" value="PBP1_LacI_sugar_binding-like"/>
    <property type="match status" value="1"/>
</dbReference>
<keyword evidence="1" id="KW-0805">Transcription regulation</keyword>
<dbReference type="Gene3D" id="1.10.260.40">
    <property type="entry name" value="lambda repressor-like DNA-binding domains"/>
    <property type="match status" value="1"/>
</dbReference>
<dbReference type="Proteomes" id="UP000530514">
    <property type="component" value="Unassembled WGS sequence"/>
</dbReference>
<proteinExistence type="predicted"/>
<feature type="domain" description="HTH lacI-type" evidence="4">
    <location>
        <begin position="3"/>
        <end position="57"/>
    </location>
</feature>
<dbReference type="PROSITE" id="PS50932">
    <property type="entry name" value="HTH_LACI_2"/>
    <property type="match status" value="1"/>
</dbReference>
<dbReference type="OrthoDB" id="9775106at2"/>
<dbReference type="InterPro" id="IPR046335">
    <property type="entry name" value="LacI/GalR-like_sensor"/>
</dbReference>
<accession>A0A7W2AIK5</accession>
<dbReference type="EMBL" id="JACEIP010000036">
    <property type="protein sequence ID" value="MBA4544347.1"/>
    <property type="molecule type" value="Genomic_DNA"/>
</dbReference>
<dbReference type="GO" id="GO:0000976">
    <property type="term" value="F:transcription cis-regulatory region binding"/>
    <property type="evidence" value="ECO:0007669"/>
    <property type="project" value="TreeGrafter"/>
</dbReference>
<dbReference type="CDD" id="cd01392">
    <property type="entry name" value="HTH_LacI"/>
    <property type="match status" value="1"/>
</dbReference>
<evidence type="ECO:0000256" key="1">
    <source>
        <dbReference type="ARBA" id="ARBA00023015"/>
    </source>
</evidence>
<reference evidence="5 6" key="1">
    <citation type="submission" date="2020-07" db="EMBL/GenBank/DDBJ databases">
        <authorList>
            <person name="Feng H."/>
        </authorList>
    </citation>
    <scope>NUCLEOTIDE SEQUENCE [LARGE SCALE GENOMIC DNA]</scope>
    <source>
        <strain evidence="6">s-11</strain>
    </source>
</reference>
<dbReference type="InterPro" id="IPR010982">
    <property type="entry name" value="Lambda_DNA-bd_dom_sf"/>
</dbReference>
<dbReference type="Pfam" id="PF13377">
    <property type="entry name" value="Peripla_BP_3"/>
    <property type="match status" value="1"/>
</dbReference>
<evidence type="ECO:0000259" key="4">
    <source>
        <dbReference type="PROSITE" id="PS50932"/>
    </source>
</evidence>
<dbReference type="SUPFAM" id="SSF47413">
    <property type="entry name" value="lambda repressor-like DNA-binding domains"/>
    <property type="match status" value="1"/>
</dbReference>
<dbReference type="InterPro" id="IPR028082">
    <property type="entry name" value="Peripla_BP_I"/>
</dbReference>